<dbReference type="SUPFAM" id="SSF56935">
    <property type="entry name" value="Porins"/>
    <property type="match status" value="1"/>
</dbReference>
<proteinExistence type="predicted"/>
<keyword evidence="1" id="KW-0812">Transmembrane</keyword>
<organism evidence="2 3">
    <name type="scientific">Nitrosomonas marina</name>
    <dbReference type="NCBI Taxonomy" id="917"/>
    <lineage>
        <taxon>Bacteria</taxon>
        <taxon>Pseudomonadati</taxon>
        <taxon>Pseudomonadota</taxon>
        <taxon>Betaproteobacteria</taxon>
        <taxon>Nitrosomonadales</taxon>
        <taxon>Nitrosomonadaceae</taxon>
        <taxon>Nitrosomonas</taxon>
    </lineage>
</organism>
<dbReference type="STRING" id="917.SAMN05216326_1012"/>
<dbReference type="RefSeq" id="WP_090629931.1">
    <property type="nucleotide sequence ID" value="NZ_FOCP01000007.1"/>
</dbReference>
<evidence type="ECO:0000256" key="1">
    <source>
        <dbReference type="SAM" id="Phobius"/>
    </source>
</evidence>
<name>A0A1H8DJ66_9PROT</name>
<reference evidence="2 3" key="1">
    <citation type="submission" date="2016-10" db="EMBL/GenBank/DDBJ databases">
        <authorList>
            <person name="de Groot N.N."/>
        </authorList>
    </citation>
    <scope>NUCLEOTIDE SEQUENCE [LARGE SCALE GENOMIC DNA]</scope>
    <source>
        <strain evidence="2 3">Nm22</strain>
    </source>
</reference>
<evidence type="ECO:0000313" key="2">
    <source>
        <dbReference type="EMBL" id="SEN07371.1"/>
    </source>
</evidence>
<dbReference type="OrthoDB" id="8522878at2"/>
<dbReference type="Proteomes" id="UP000199459">
    <property type="component" value="Unassembled WGS sequence"/>
</dbReference>
<feature type="transmembrane region" description="Helical" evidence="1">
    <location>
        <begin position="12"/>
        <end position="32"/>
    </location>
</feature>
<sequence>MNFIIKQNNNYLFINLSVVCVFFLLFYAQVAVGKLEFSPTLTVSETYTDNVRLGGGLIAGGAGGIGFGGAGASGGDFITQINPGMLVTGQGRRYEVNAQYVMNNLIFAKNNELTQIRHMLNANATTEVLKDLFFIDGDARILQQNVSLLAPQTANNVFATGNRANLEIYSVSPYLRHRFQSFATAEARYTRGYVKSGFNGFINSQRDSYQFLLNSGSAFRKLGWGFNYNNNRIHLDRANTTIELESYIGNLRYNLTRRFALTATGGYERNSFISIRGKPSSPTWTAGFAWAPNKRTDLHFSAGQRFFGDTYSATVNYRTRLSTWQIIYIEDITTLNQQAGQFGALGALNLGSIDAQNLLLGLSNFLTNRVFLQRRFNASVTLNGSRNDLTLNVFQLKRKPYTAEELDEDLLGLPLFFNDTRQLGGNVAWRYRLSPRTNFNMNFSFVRFDFLSANSTNDNLFFTANVTKDFFPDLIGMLQYQRIDRLSNIQSGTQDLDLSANAVTVSLTKNF</sequence>
<gene>
    <name evidence="2" type="ORF">SAMN05216325_10744</name>
</gene>
<keyword evidence="1" id="KW-0472">Membrane</keyword>
<evidence type="ECO:0000313" key="3">
    <source>
        <dbReference type="Proteomes" id="UP000199459"/>
    </source>
</evidence>
<dbReference type="InterPro" id="IPR017467">
    <property type="entry name" value="CHP03016_PEP-CTERM"/>
</dbReference>
<dbReference type="EMBL" id="FOCP01000007">
    <property type="protein sequence ID" value="SEN07371.1"/>
    <property type="molecule type" value="Genomic_DNA"/>
</dbReference>
<dbReference type="NCBIfam" id="TIGR03016">
    <property type="entry name" value="pepcterm_hypo_1"/>
    <property type="match status" value="1"/>
</dbReference>
<keyword evidence="1" id="KW-1133">Transmembrane helix</keyword>
<accession>A0A1H8DJ66</accession>
<protein>
    <submittedName>
        <fullName evidence="2">Uncharacterized protein, PEP-CTERM system associated</fullName>
    </submittedName>
</protein>
<dbReference type="AlphaFoldDB" id="A0A1H8DJ66"/>